<dbReference type="InterPro" id="IPR037862">
    <property type="entry name" value="PLC-beta_PH"/>
</dbReference>
<protein>
    <recommendedName>
        <fullName evidence="1 5">Phosphoinositide phospholipase C</fullName>
        <ecNumber evidence="1 5">3.1.4.11</ecNumber>
    </recommendedName>
</protein>
<dbReference type="AlphaFoldDB" id="A0A0D8Y0R9"/>
<dbReference type="CDD" id="cd00275">
    <property type="entry name" value="C2_PLC_like"/>
    <property type="match status" value="1"/>
</dbReference>
<reference evidence="7 8" key="1">
    <citation type="submission" date="2013-11" db="EMBL/GenBank/DDBJ databases">
        <title>Draft genome of the bovine lungworm Dictyocaulus viviparus.</title>
        <authorList>
            <person name="Mitreva M."/>
        </authorList>
    </citation>
    <scope>NUCLEOTIDE SEQUENCE [LARGE SCALE GENOMIC DNA]</scope>
    <source>
        <strain evidence="7 8">HannoverDv2000</strain>
    </source>
</reference>
<dbReference type="GO" id="GO:0046488">
    <property type="term" value="P:phosphatidylinositol metabolic process"/>
    <property type="evidence" value="ECO:0007669"/>
    <property type="project" value="TreeGrafter"/>
</dbReference>
<dbReference type="InterPro" id="IPR035892">
    <property type="entry name" value="C2_domain_sf"/>
</dbReference>
<keyword evidence="8" id="KW-1185">Reference proteome</keyword>
<evidence type="ECO:0000256" key="3">
    <source>
        <dbReference type="ARBA" id="ARBA00022963"/>
    </source>
</evidence>
<dbReference type="CDD" id="cd08558">
    <property type="entry name" value="PI-PLCc_eukaryota"/>
    <property type="match status" value="1"/>
</dbReference>
<accession>A0A0D8Y0R9</accession>
<proteinExistence type="predicted"/>
<evidence type="ECO:0000313" key="8">
    <source>
        <dbReference type="Proteomes" id="UP000053766"/>
    </source>
</evidence>
<dbReference type="SMART" id="SM00148">
    <property type="entry name" value="PLCXc"/>
    <property type="match status" value="1"/>
</dbReference>
<dbReference type="GO" id="GO:0051209">
    <property type="term" value="P:release of sequestered calcium ion into cytosol"/>
    <property type="evidence" value="ECO:0007669"/>
    <property type="project" value="TreeGrafter"/>
</dbReference>
<dbReference type="SUPFAM" id="SSF47473">
    <property type="entry name" value="EF-hand"/>
    <property type="match status" value="1"/>
</dbReference>
<dbReference type="EMBL" id="KN716205">
    <property type="protein sequence ID" value="KJH50468.1"/>
    <property type="molecule type" value="Genomic_DNA"/>
</dbReference>
<evidence type="ECO:0000256" key="1">
    <source>
        <dbReference type="ARBA" id="ARBA00012368"/>
    </source>
</evidence>
<dbReference type="SUPFAM" id="SSF50729">
    <property type="entry name" value="PH domain-like"/>
    <property type="match status" value="1"/>
</dbReference>
<sequence length="888" mass="100986">MNPTGNLVVPSEFIKGNKFLLLDNQTRKDFELFQESLKTARCPKIITLRIDPNGHILYWLPRIGQMVNYIFIQDIVDVRTGKPAAITCVSLKEICSSVELLMTVVDNVDFIHPNYTTFVCLEKNQKILKMWAEYLFQLSTTIRRRHFGVLYHIQKNLAPLCIKAALAPSIMNSVSGITLTRFRSSSVEGNTYIKSKMSDRGLVEMVLSMGEARGLKLVFEDLCDNGEKTISRKKFLRILQTFQRDPRLNESLYPPITDMAMDVLLKNIGCPPGDNISFETFVHYLWSDFCLDSPNITEEQGINLVTDMMHEPLSHYYINSSHNTYCIGLQVRGAQLLASSTHKETIADVEIYRQVLLSGCRCVELDCWDGSDGPVVTHGPSAVMRMNEIPLREICTAIAESAFKTSPYPVLLSIENHLSQQQQKKMVQIFRDAFGTKLLVDPLETHPLVEDQPLPSPNALKYKILIKAKKAKSTKTERRNQHQSEDNMAEISADSFDQGDHIRKASDTLLNSIEIAMITEDVGERQLCPETEENTSRDLSRIVNYLCADKVPRIWNTERRLYLMCSMSEDASIKIYKDQTQRHANNLIKHTSKRLVRVFPANTRITSDNFLPNLHWMMGIQIVALNFQTNSPELLVNHAMFDQTGRCGYVKKPKCLCDPSLNFDIYANEVPQRMPITLKVKIISSLFLPIVEGSPESWSYMVTIDLLDLPPYDRISGYRIYSTDTIGVHTHFEPNQAVFDKIILSETAFLQLVVYRRTANGSPAPLAYRVLSLNRLNNGYRHVILRSSGNQNLGPLSLFIFFDIFYYVVKTQIALHSALMNPFSRVKKEDSLSMPFKNPFIKQDEIDEEEDDYRQAIVGTTKKLTNSVVVPNTPPSLFDVSSGNKATK</sequence>
<keyword evidence="3 5" id="KW-0442">Lipid degradation</keyword>
<dbReference type="InterPro" id="IPR011992">
    <property type="entry name" value="EF-hand-dom_pair"/>
</dbReference>
<evidence type="ECO:0000256" key="5">
    <source>
        <dbReference type="RuleBase" id="RU361133"/>
    </source>
</evidence>
<dbReference type="PANTHER" id="PTHR10336">
    <property type="entry name" value="PHOSPHOINOSITIDE-SPECIFIC PHOSPHOLIPASE C FAMILY PROTEIN"/>
    <property type="match status" value="1"/>
</dbReference>
<comment type="catalytic activity">
    <reaction evidence="5">
        <text>a 1,2-diacyl-sn-glycero-3-phospho-(1D-myo-inositol-4,5-bisphosphate) + H2O = 1D-myo-inositol 1,4,5-trisphosphate + a 1,2-diacyl-sn-glycerol + H(+)</text>
        <dbReference type="Rhea" id="RHEA:33179"/>
        <dbReference type="ChEBI" id="CHEBI:15377"/>
        <dbReference type="ChEBI" id="CHEBI:15378"/>
        <dbReference type="ChEBI" id="CHEBI:17815"/>
        <dbReference type="ChEBI" id="CHEBI:58456"/>
        <dbReference type="ChEBI" id="CHEBI:203600"/>
        <dbReference type="EC" id="3.1.4.11"/>
    </reaction>
</comment>
<name>A0A0D8Y0R9_DICVI</name>
<dbReference type="PRINTS" id="PR00390">
    <property type="entry name" value="PHPHLIPASEC"/>
</dbReference>
<dbReference type="Gene3D" id="3.20.20.190">
    <property type="entry name" value="Phosphatidylinositol (PI) phosphodiesterase"/>
    <property type="match status" value="1"/>
</dbReference>
<dbReference type="STRING" id="29172.A0A0D8Y0R9"/>
<keyword evidence="2 5" id="KW-0378">Hydrolase</keyword>
<dbReference type="Pfam" id="PF17787">
    <property type="entry name" value="PH_14"/>
    <property type="match status" value="1"/>
</dbReference>
<dbReference type="GO" id="GO:0016042">
    <property type="term" value="P:lipid catabolic process"/>
    <property type="evidence" value="ECO:0007669"/>
    <property type="project" value="UniProtKB-KW"/>
</dbReference>
<evidence type="ECO:0000256" key="2">
    <source>
        <dbReference type="ARBA" id="ARBA00022801"/>
    </source>
</evidence>
<evidence type="ECO:0000313" key="7">
    <source>
        <dbReference type="EMBL" id="KJH50468.1"/>
    </source>
</evidence>
<dbReference type="PROSITE" id="PS50008">
    <property type="entry name" value="PIPLC_Y_DOMAIN"/>
    <property type="match status" value="1"/>
</dbReference>
<dbReference type="OrthoDB" id="269822at2759"/>
<dbReference type="PROSITE" id="PS50007">
    <property type="entry name" value="PIPLC_X_DOMAIN"/>
    <property type="match status" value="1"/>
</dbReference>
<dbReference type="PANTHER" id="PTHR10336:SF36">
    <property type="entry name" value="1-PHOSPHATIDYLINOSITOL 4,5-BISPHOSPHATE PHOSPHODIESTERASE BETA-4"/>
    <property type="match status" value="1"/>
</dbReference>
<dbReference type="InterPro" id="IPR017946">
    <property type="entry name" value="PLC-like_Pdiesterase_TIM-brl"/>
</dbReference>
<dbReference type="Gene3D" id="1.10.238.10">
    <property type="entry name" value="EF-hand"/>
    <property type="match status" value="1"/>
</dbReference>
<gene>
    <name evidence="7" type="ORF">DICVIV_03400</name>
</gene>
<dbReference type="SUPFAM" id="SSF51695">
    <property type="entry name" value="PLC-like phosphodiesterases"/>
    <property type="match status" value="1"/>
</dbReference>
<dbReference type="Gene3D" id="2.60.40.150">
    <property type="entry name" value="C2 domain"/>
    <property type="match status" value="1"/>
</dbReference>
<dbReference type="InterPro" id="IPR000909">
    <property type="entry name" value="PLipase_C_PInositol-sp_X_dom"/>
</dbReference>
<organism evidence="7 8">
    <name type="scientific">Dictyocaulus viviparus</name>
    <name type="common">Bovine lungworm</name>
    <dbReference type="NCBI Taxonomy" id="29172"/>
    <lineage>
        <taxon>Eukaryota</taxon>
        <taxon>Metazoa</taxon>
        <taxon>Ecdysozoa</taxon>
        <taxon>Nematoda</taxon>
        <taxon>Chromadorea</taxon>
        <taxon>Rhabditida</taxon>
        <taxon>Rhabditina</taxon>
        <taxon>Rhabditomorpha</taxon>
        <taxon>Strongyloidea</taxon>
        <taxon>Metastrongylidae</taxon>
        <taxon>Dictyocaulus</taxon>
    </lineage>
</organism>
<feature type="domain" description="PI-PLC Y-box" evidence="6">
    <location>
        <begin position="539"/>
        <end position="656"/>
    </location>
</feature>
<dbReference type="EC" id="3.1.4.11" evidence="1 5"/>
<dbReference type="InterPro" id="IPR001192">
    <property type="entry name" value="PI-PLC_fam"/>
</dbReference>
<dbReference type="Gene3D" id="2.30.29.240">
    <property type="match status" value="1"/>
</dbReference>
<keyword evidence="4 5" id="KW-0443">Lipid metabolism</keyword>
<dbReference type="Pfam" id="PF00388">
    <property type="entry name" value="PI-PLC-X"/>
    <property type="match status" value="1"/>
</dbReference>
<reference evidence="8" key="2">
    <citation type="journal article" date="2016" name="Sci. Rep.">
        <title>Dictyocaulus viviparus genome, variome and transcriptome elucidate lungworm biology and support future intervention.</title>
        <authorList>
            <person name="McNulty S.N."/>
            <person name="Strube C."/>
            <person name="Rosa B.A."/>
            <person name="Martin J.C."/>
            <person name="Tyagi R."/>
            <person name="Choi Y.J."/>
            <person name="Wang Q."/>
            <person name="Hallsworth Pepin K."/>
            <person name="Zhang X."/>
            <person name="Ozersky P."/>
            <person name="Wilson R.K."/>
            <person name="Sternberg P.W."/>
            <person name="Gasser R.B."/>
            <person name="Mitreva M."/>
        </authorList>
    </citation>
    <scope>NUCLEOTIDE SEQUENCE [LARGE SCALE GENOMIC DNA]</scope>
    <source>
        <strain evidence="8">HannoverDv2000</strain>
    </source>
</reference>
<dbReference type="GO" id="GO:0004435">
    <property type="term" value="F:phosphatidylinositol-4,5-bisphosphate phospholipase C activity"/>
    <property type="evidence" value="ECO:0007669"/>
    <property type="project" value="UniProtKB-EC"/>
</dbReference>
<dbReference type="Pfam" id="PF00387">
    <property type="entry name" value="PI-PLC-Y"/>
    <property type="match status" value="1"/>
</dbReference>
<evidence type="ECO:0000259" key="6">
    <source>
        <dbReference type="PROSITE" id="PS50008"/>
    </source>
</evidence>
<dbReference type="SMART" id="SM00149">
    <property type="entry name" value="PLCYc"/>
    <property type="match status" value="1"/>
</dbReference>
<dbReference type="Proteomes" id="UP000053766">
    <property type="component" value="Unassembled WGS sequence"/>
</dbReference>
<dbReference type="GO" id="GO:0048015">
    <property type="term" value="P:phosphatidylinositol-mediated signaling"/>
    <property type="evidence" value="ECO:0007669"/>
    <property type="project" value="TreeGrafter"/>
</dbReference>
<dbReference type="InterPro" id="IPR001711">
    <property type="entry name" value="PLipase_C_Pinositol-sp_Y"/>
</dbReference>
<evidence type="ECO:0000256" key="4">
    <source>
        <dbReference type="ARBA" id="ARBA00023098"/>
    </source>
</evidence>